<sequence>MDTRVVTLFTVLVRGCRPPALFAAGLLFAAPAAAEWRVIDEADDDSTLRAPYARIKNADGYTLTIYRDSGDNLHALLRLNDRLTGFDTAICPTYQIDKRQPRNTAADGSGCSMRAEVSNYHLGHIESNQVASRPLYELMNGTHIDFRFRLANADYNQTRFSLDGSKRALSAVLGSTLEVLPR</sequence>
<proteinExistence type="predicted"/>
<name>A0AAE3HI40_9GAMM</name>
<dbReference type="RefSeq" id="WP_259054352.1">
    <property type="nucleotide sequence ID" value="NZ_JANUCT010000004.1"/>
</dbReference>
<dbReference type="EMBL" id="JANUCT010000004">
    <property type="protein sequence ID" value="MCS3902766.1"/>
    <property type="molecule type" value="Genomic_DNA"/>
</dbReference>
<accession>A0AAE3HI40</accession>
<protein>
    <submittedName>
        <fullName evidence="2">Uncharacterized protein</fullName>
    </submittedName>
</protein>
<feature type="chain" id="PRO_5042054145" evidence="1">
    <location>
        <begin position="24"/>
        <end position="182"/>
    </location>
</feature>
<dbReference type="AlphaFoldDB" id="A0AAE3HI40"/>
<feature type="signal peptide" evidence="1">
    <location>
        <begin position="1"/>
        <end position="23"/>
    </location>
</feature>
<evidence type="ECO:0000313" key="2">
    <source>
        <dbReference type="EMBL" id="MCS3902766.1"/>
    </source>
</evidence>
<evidence type="ECO:0000256" key="1">
    <source>
        <dbReference type="SAM" id="SignalP"/>
    </source>
</evidence>
<keyword evidence="3" id="KW-1185">Reference proteome</keyword>
<reference evidence="2" key="1">
    <citation type="submission" date="2022-08" db="EMBL/GenBank/DDBJ databases">
        <title>Genomic Encyclopedia of Type Strains, Phase III (KMG-III): the genomes of soil and plant-associated and newly described type strains.</title>
        <authorList>
            <person name="Whitman W."/>
        </authorList>
    </citation>
    <scope>NUCLEOTIDE SEQUENCE</scope>
    <source>
        <strain evidence="2">HMT 1</strain>
    </source>
</reference>
<organism evidence="2 3">
    <name type="scientific">Methylohalomonas lacus</name>
    <dbReference type="NCBI Taxonomy" id="398773"/>
    <lineage>
        <taxon>Bacteria</taxon>
        <taxon>Pseudomonadati</taxon>
        <taxon>Pseudomonadota</taxon>
        <taxon>Gammaproteobacteria</taxon>
        <taxon>Methylohalomonadales</taxon>
        <taxon>Methylohalomonadaceae</taxon>
        <taxon>Methylohalomonas</taxon>
    </lineage>
</organism>
<dbReference type="Proteomes" id="UP001204445">
    <property type="component" value="Unassembled WGS sequence"/>
</dbReference>
<comment type="caution">
    <text evidence="2">The sequence shown here is derived from an EMBL/GenBank/DDBJ whole genome shotgun (WGS) entry which is preliminary data.</text>
</comment>
<evidence type="ECO:0000313" key="3">
    <source>
        <dbReference type="Proteomes" id="UP001204445"/>
    </source>
</evidence>
<gene>
    <name evidence="2" type="ORF">J2T55_000770</name>
</gene>
<keyword evidence="1" id="KW-0732">Signal</keyword>